<keyword evidence="1" id="KW-0694">RNA-binding</keyword>
<dbReference type="SMART" id="SM00360">
    <property type="entry name" value="RRM"/>
    <property type="match status" value="1"/>
</dbReference>
<dbReference type="SUPFAM" id="SSF53098">
    <property type="entry name" value="Ribonuclease H-like"/>
    <property type="match status" value="1"/>
</dbReference>
<dbReference type="PROSITE" id="PS50102">
    <property type="entry name" value="RRM"/>
    <property type="match status" value="1"/>
</dbReference>
<dbReference type="PANTHER" id="PTHR34427">
    <property type="entry name" value="DUF4283 DOMAIN PROTEIN"/>
    <property type="match status" value="1"/>
</dbReference>
<dbReference type="InterPro" id="IPR035979">
    <property type="entry name" value="RBD_domain_sf"/>
</dbReference>
<dbReference type="InterPro" id="IPR000504">
    <property type="entry name" value="RRM_dom"/>
</dbReference>
<feature type="region of interest" description="Disordered" evidence="2">
    <location>
        <begin position="74"/>
        <end position="95"/>
    </location>
</feature>
<dbReference type="SUPFAM" id="SSF54928">
    <property type="entry name" value="RNA-binding domain, RBD"/>
    <property type="match status" value="1"/>
</dbReference>
<accession>A0A061GBF6</accession>
<feature type="domain" description="RRM" evidence="3">
    <location>
        <begin position="1"/>
        <end position="74"/>
    </location>
</feature>
<evidence type="ECO:0000259" key="3">
    <source>
        <dbReference type="PROSITE" id="PS50102"/>
    </source>
</evidence>
<name>A0A061GBF6_THECC</name>
<dbReference type="GO" id="GO:0003723">
    <property type="term" value="F:RNA binding"/>
    <property type="evidence" value="ECO:0007669"/>
    <property type="project" value="UniProtKB-UniRule"/>
</dbReference>
<dbReference type="InParanoid" id="A0A061GBF6"/>
<dbReference type="PANTHER" id="PTHR34427:SF5">
    <property type="entry name" value="DUF4283 DOMAIN-CONTAINING PROTEIN"/>
    <property type="match status" value="1"/>
</dbReference>
<dbReference type="AlphaFoldDB" id="A0A061GBF6"/>
<dbReference type="Gene3D" id="3.30.420.10">
    <property type="entry name" value="Ribonuclease H-like superfamily/Ribonuclease H"/>
    <property type="match status" value="1"/>
</dbReference>
<dbReference type="STRING" id="3641.A0A061GBF6"/>
<dbReference type="InterPro" id="IPR036397">
    <property type="entry name" value="RNaseH_sf"/>
</dbReference>
<dbReference type="InterPro" id="IPR012337">
    <property type="entry name" value="RNaseH-like_sf"/>
</dbReference>
<keyword evidence="5" id="KW-1185">Reference proteome</keyword>
<organism evidence="4 5">
    <name type="scientific">Theobroma cacao</name>
    <name type="common">Cacao</name>
    <name type="synonym">Cocoa</name>
    <dbReference type="NCBI Taxonomy" id="3641"/>
    <lineage>
        <taxon>Eukaryota</taxon>
        <taxon>Viridiplantae</taxon>
        <taxon>Streptophyta</taxon>
        <taxon>Embryophyta</taxon>
        <taxon>Tracheophyta</taxon>
        <taxon>Spermatophyta</taxon>
        <taxon>Magnoliopsida</taxon>
        <taxon>eudicotyledons</taxon>
        <taxon>Gunneridae</taxon>
        <taxon>Pentapetalae</taxon>
        <taxon>rosids</taxon>
        <taxon>malvids</taxon>
        <taxon>Malvales</taxon>
        <taxon>Malvaceae</taxon>
        <taxon>Byttnerioideae</taxon>
        <taxon>Theobroma</taxon>
    </lineage>
</organism>
<gene>
    <name evidence="4" type="ORF">TCM_028888</name>
</gene>
<dbReference type="Pfam" id="PF00076">
    <property type="entry name" value="RRM_1"/>
    <property type="match status" value="1"/>
</dbReference>
<dbReference type="Pfam" id="PF00078">
    <property type="entry name" value="RVT_1"/>
    <property type="match status" value="1"/>
</dbReference>
<evidence type="ECO:0000256" key="2">
    <source>
        <dbReference type="SAM" id="MobiDB-lite"/>
    </source>
</evidence>
<dbReference type="EMBL" id="CM001884">
    <property type="protein sequence ID" value="EOY26926.1"/>
    <property type="molecule type" value="Genomic_DNA"/>
</dbReference>
<dbReference type="HOGENOM" id="CLU_347959_0_0_1"/>
<dbReference type="eggNOG" id="KOG1075">
    <property type="taxonomic scope" value="Eukaryota"/>
</dbReference>
<reference evidence="4 5" key="1">
    <citation type="journal article" date="2013" name="Genome Biol.">
        <title>The genome sequence of the most widely cultivated cacao type and its use to identify candidate genes regulating pod color.</title>
        <authorList>
            <person name="Motamayor J.C."/>
            <person name="Mockaitis K."/>
            <person name="Schmutz J."/>
            <person name="Haiminen N."/>
            <person name="Iii D.L."/>
            <person name="Cornejo O."/>
            <person name="Findley S.D."/>
            <person name="Zheng P."/>
            <person name="Utro F."/>
            <person name="Royaert S."/>
            <person name="Saski C."/>
            <person name="Jenkins J."/>
            <person name="Podicheti R."/>
            <person name="Zhao M."/>
            <person name="Scheffler B.E."/>
            <person name="Stack J.C."/>
            <person name="Feltus F.A."/>
            <person name="Mustiga G.M."/>
            <person name="Amores F."/>
            <person name="Phillips W."/>
            <person name="Marelli J.P."/>
            <person name="May G.D."/>
            <person name="Shapiro H."/>
            <person name="Ma J."/>
            <person name="Bustamante C.D."/>
            <person name="Schnell R.J."/>
            <person name="Main D."/>
            <person name="Gilbert D."/>
            <person name="Parida L."/>
            <person name="Kuhn D.N."/>
        </authorList>
    </citation>
    <scope>NUCLEOTIDE SEQUENCE [LARGE SCALE GENOMIC DNA]</scope>
    <source>
        <strain evidence="5">cv. Matina 1-6</strain>
    </source>
</reference>
<dbReference type="CDD" id="cd00590">
    <property type="entry name" value="RRM_SF"/>
    <property type="match status" value="1"/>
</dbReference>
<feature type="compositionally biased region" description="Basic and acidic residues" evidence="2">
    <location>
        <begin position="74"/>
        <end position="83"/>
    </location>
</feature>
<dbReference type="Proteomes" id="UP000026915">
    <property type="component" value="Chromosome 6"/>
</dbReference>
<dbReference type="Gene3D" id="3.30.70.330">
    <property type="match status" value="1"/>
</dbReference>
<evidence type="ECO:0000256" key="1">
    <source>
        <dbReference type="PROSITE-ProRule" id="PRU00176"/>
    </source>
</evidence>
<sequence length="811" mass="94213">MGNLSTDVDWWLLKEVFDKFSDMVDVFIPRQKANAEAKYAFVRYRETNELKRAIQRGNGKWIYGKKIRVSEAEKPRDKRELLNENRNNGNSESRRRFCEKTAKNNDCGRDVKTILIEKDELDWLECSAQGELRRPLCFKAIQNSLFCQGVNARVRPTRVNLFWYYKVWVKIEEIPLHIWHEESFRTIRNVCGRFLQTDQDTMKKWRLNYASILVEVRSLQDIFPFTPIKVNGKGFLVKASIKEVLSCEAISRCNEMPRNETEGPKLWEWVVKMKKGKARSKEKKDRLSGDKEIIKVLRGQDEGQSKKCGYKLHVDDEKDELCFSENLTPSKGDTPLKLEAKLGMKKGEGSVDTNNENELIFEMSNLMGLEFVKGKEEVLKYFTGIEKVKTEKAHSKGLGRNKKKRAGINSLDVALEMGGSIAELIANRVRGVVEEIIDRNQFAFMQGRQIMDYSLIANEVVDAFKKGNRGLMFKIDFKKAYDCVSWSFLDLIMRKMGFGDNGGYGLKNVSVRPWSLSCMLKKAEANGKCKGVRIEKRGFHISHLQFADNTLLFYNNELDELMVLRRILKCFQSVSRLKINYHKSQLLSIGIKEQMVEKWEDSSIVEWAMVKTYSSRRTSGLKAFCLLMHFLGFMRSVQTKMRSQWYALGDTLKEVQLSKEMEDALIWKCETNGRCGETWKIWGMWCNLFNIKNEVVFEVKEWDKKQCWELVNSAKGYLGPAGIGGIIRNEFEEVKISFSKPISMVDSAQAEIMAMKEAILIFSTSKWKETHLLMIESDASNVINWVNDHTQVPWRFRKWMILIERIEEQLE</sequence>
<dbReference type="InterPro" id="IPR044730">
    <property type="entry name" value="RNase_H-like_dom_plant"/>
</dbReference>
<dbReference type="CDD" id="cd06222">
    <property type="entry name" value="RNase_H_like"/>
    <property type="match status" value="1"/>
</dbReference>
<proteinExistence type="predicted"/>
<dbReference type="InterPro" id="IPR012677">
    <property type="entry name" value="Nucleotide-bd_a/b_plait_sf"/>
</dbReference>
<protein>
    <recommendedName>
        <fullName evidence="3">RRM domain-containing protein</fullName>
    </recommendedName>
</protein>
<dbReference type="Gramene" id="EOY26926">
    <property type="protein sequence ID" value="EOY26926"/>
    <property type="gene ID" value="TCM_028888"/>
</dbReference>
<evidence type="ECO:0000313" key="4">
    <source>
        <dbReference type="EMBL" id="EOY26926.1"/>
    </source>
</evidence>
<dbReference type="InterPro" id="IPR000477">
    <property type="entry name" value="RT_dom"/>
</dbReference>
<evidence type="ECO:0000313" key="5">
    <source>
        <dbReference type="Proteomes" id="UP000026915"/>
    </source>
</evidence>